<evidence type="ECO:0008006" key="3">
    <source>
        <dbReference type="Google" id="ProtNLM"/>
    </source>
</evidence>
<feature type="transmembrane region" description="Helical" evidence="1">
    <location>
        <begin position="71"/>
        <end position="87"/>
    </location>
</feature>
<accession>A0A6G4A0P2</accession>
<evidence type="ECO:0000256" key="1">
    <source>
        <dbReference type="SAM" id="Phobius"/>
    </source>
</evidence>
<organism evidence="2">
    <name type="scientific">Paenibacillus sp. SYP-B3998</name>
    <dbReference type="NCBI Taxonomy" id="2678564"/>
    <lineage>
        <taxon>Bacteria</taxon>
        <taxon>Bacillati</taxon>
        <taxon>Bacillota</taxon>
        <taxon>Bacilli</taxon>
        <taxon>Bacillales</taxon>
        <taxon>Paenibacillaceae</taxon>
        <taxon>Paenibacillus</taxon>
    </lineage>
</organism>
<name>A0A6G4A0P2_9BACL</name>
<keyword evidence="1" id="KW-0812">Transmembrane</keyword>
<dbReference type="RefSeq" id="WP_163947703.1">
    <property type="nucleotide sequence ID" value="NZ_JAAIKC010000004.1"/>
</dbReference>
<comment type="caution">
    <text evidence="2">The sequence shown here is derived from an EMBL/GenBank/DDBJ whole genome shotgun (WGS) entry which is preliminary data.</text>
</comment>
<gene>
    <name evidence="2" type="ORF">GK047_14505</name>
</gene>
<sequence>MLRLISDYLFMGSLLLLLITFVAKGALSQGFTGVTSLDGTSGAATDLNMEHNRKKIFQLQDSLIGRIIKSYLFWISIVGLLVSIVITKL</sequence>
<protein>
    <recommendedName>
        <fullName evidence="3">DUF3899 domain-containing protein</fullName>
    </recommendedName>
</protein>
<evidence type="ECO:0000313" key="2">
    <source>
        <dbReference type="EMBL" id="NEW07217.1"/>
    </source>
</evidence>
<dbReference type="AlphaFoldDB" id="A0A6G4A0P2"/>
<dbReference type="EMBL" id="JAAIKC010000004">
    <property type="protein sequence ID" value="NEW07217.1"/>
    <property type="molecule type" value="Genomic_DNA"/>
</dbReference>
<proteinExistence type="predicted"/>
<keyword evidence="1" id="KW-1133">Transmembrane helix</keyword>
<reference evidence="2" key="1">
    <citation type="submission" date="2020-02" db="EMBL/GenBank/DDBJ databases">
        <authorList>
            <person name="Shen X.-R."/>
            <person name="Zhang Y.-X."/>
        </authorList>
    </citation>
    <scope>NUCLEOTIDE SEQUENCE</scope>
    <source>
        <strain evidence="2">SYP-B3998</strain>
    </source>
</reference>
<keyword evidence="1" id="KW-0472">Membrane</keyword>